<dbReference type="GO" id="GO:0000324">
    <property type="term" value="C:fungal-type vacuole"/>
    <property type="evidence" value="ECO:0007669"/>
    <property type="project" value="TreeGrafter"/>
</dbReference>
<organism evidence="8 9">
    <name type="scientific">Saccharata proteae CBS 121410</name>
    <dbReference type="NCBI Taxonomy" id="1314787"/>
    <lineage>
        <taxon>Eukaryota</taxon>
        <taxon>Fungi</taxon>
        <taxon>Dikarya</taxon>
        <taxon>Ascomycota</taxon>
        <taxon>Pezizomycotina</taxon>
        <taxon>Dothideomycetes</taxon>
        <taxon>Dothideomycetes incertae sedis</taxon>
        <taxon>Botryosphaeriales</taxon>
        <taxon>Saccharataceae</taxon>
        <taxon>Saccharata</taxon>
    </lineage>
</organism>
<dbReference type="Gene3D" id="1.20.1280.290">
    <property type="match status" value="1"/>
</dbReference>
<comment type="subcellular location">
    <subcellularLocation>
        <location evidence="1">Endomembrane system</location>
        <topology evidence="1">Multi-pass membrane protein</topology>
    </subcellularLocation>
</comment>
<sequence>MAERELFDFWRASSTLFGLISFVCWSLSFYPQPLLNQKRKSIVGWNVDFPFLNVLGFAAYTVNTAVMLWSPAIREQYAYRYPASPEPSTRWNDFAFAAHALVLCVVTYSQVWPRIWGFEKGEDQKVTKPGWWIFGICLAAVAASVVAVLTLSPDGGYDPSGWAWIDVVSFLAIGVLGDDKMVITFYKYMPQALDNFKRKATTGFSIWQILLDLTGGVANIGQLLIDCSLEADWSGLTGNPVKVGLSVITLFFDVIFVLQHYVLYPDSGDLKSSSSSCTPGEEGRSV</sequence>
<evidence type="ECO:0000313" key="9">
    <source>
        <dbReference type="Proteomes" id="UP000799776"/>
    </source>
</evidence>
<dbReference type="Proteomes" id="UP000799776">
    <property type="component" value="Unassembled WGS sequence"/>
</dbReference>
<evidence type="ECO:0000313" key="8">
    <source>
        <dbReference type="EMBL" id="KAF2084331.1"/>
    </source>
</evidence>
<feature type="transmembrane region" description="Helical" evidence="7">
    <location>
        <begin position="204"/>
        <end position="225"/>
    </location>
</feature>
<dbReference type="InterPro" id="IPR005282">
    <property type="entry name" value="LC_transporter"/>
</dbReference>
<name>A0A9P4LVQ7_9PEZI</name>
<protein>
    <submittedName>
        <fullName evidence="8">L-cystine transporter-like protein</fullName>
    </submittedName>
</protein>
<evidence type="ECO:0000256" key="5">
    <source>
        <dbReference type="ARBA" id="ARBA00022989"/>
    </source>
</evidence>
<keyword evidence="2" id="KW-0813">Transport</keyword>
<keyword evidence="6 7" id="KW-0472">Membrane</keyword>
<dbReference type="PANTHER" id="PTHR13131:SF5">
    <property type="entry name" value="CYSTINOSIN"/>
    <property type="match status" value="1"/>
</dbReference>
<evidence type="ECO:0000256" key="2">
    <source>
        <dbReference type="ARBA" id="ARBA00022448"/>
    </source>
</evidence>
<dbReference type="PANTHER" id="PTHR13131">
    <property type="entry name" value="CYSTINOSIN"/>
    <property type="match status" value="1"/>
</dbReference>
<feature type="transmembrane region" description="Helical" evidence="7">
    <location>
        <begin position="163"/>
        <end position="183"/>
    </location>
</feature>
<dbReference type="EMBL" id="ML978743">
    <property type="protein sequence ID" value="KAF2084331.1"/>
    <property type="molecule type" value="Genomic_DNA"/>
</dbReference>
<keyword evidence="4" id="KW-0677">Repeat</keyword>
<keyword evidence="5 7" id="KW-1133">Transmembrane helix</keyword>
<dbReference type="SMART" id="SM00679">
    <property type="entry name" value="CTNS"/>
    <property type="match status" value="2"/>
</dbReference>
<evidence type="ECO:0000256" key="6">
    <source>
        <dbReference type="ARBA" id="ARBA00023136"/>
    </source>
</evidence>
<reference evidence="8" key="1">
    <citation type="journal article" date="2020" name="Stud. Mycol.">
        <title>101 Dothideomycetes genomes: a test case for predicting lifestyles and emergence of pathogens.</title>
        <authorList>
            <person name="Haridas S."/>
            <person name="Albert R."/>
            <person name="Binder M."/>
            <person name="Bloem J."/>
            <person name="Labutti K."/>
            <person name="Salamov A."/>
            <person name="Andreopoulos B."/>
            <person name="Baker S."/>
            <person name="Barry K."/>
            <person name="Bills G."/>
            <person name="Bluhm B."/>
            <person name="Cannon C."/>
            <person name="Castanera R."/>
            <person name="Culley D."/>
            <person name="Daum C."/>
            <person name="Ezra D."/>
            <person name="Gonzalez J."/>
            <person name="Henrissat B."/>
            <person name="Kuo A."/>
            <person name="Liang C."/>
            <person name="Lipzen A."/>
            <person name="Lutzoni F."/>
            <person name="Magnuson J."/>
            <person name="Mondo S."/>
            <person name="Nolan M."/>
            <person name="Ohm R."/>
            <person name="Pangilinan J."/>
            <person name="Park H.-J."/>
            <person name="Ramirez L."/>
            <person name="Alfaro M."/>
            <person name="Sun H."/>
            <person name="Tritt A."/>
            <person name="Yoshinaga Y."/>
            <person name="Zwiers L.-H."/>
            <person name="Turgeon B."/>
            <person name="Goodwin S."/>
            <person name="Spatafora J."/>
            <person name="Crous P."/>
            <person name="Grigoriev I."/>
        </authorList>
    </citation>
    <scope>NUCLEOTIDE SEQUENCE</scope>
    <source>
        <strain evidence="8">CBS 121410</strain>
    </source>
</reference>
<dbReference type="InterPro" id="IPR006603">
    <property type="entry name" value="PQ-loop_rpt"/>
</dbReference>
<dbReference type="OrthoDB" id="75720at2759"/>
<feature type="transmembrane region" description="Helical" evidence="7">
    <location>
        <begin position="245"/>
        <end position="264"/>
    </location>
</feature>
<dbReference type="AlphaFoldDB" id="A0A9P4LVQ7"/>
<feature type="transmembrane region" description="Helical" evidence="7">
    <location>
        <begin position="94"/>
        <end position="111"/>
    </location>
</feature>
<dbReference type="Pfam" id="PF04193">
    <property type="entry name" value="PQ-loop"/>
    <property type="match status" value="2"/>
</dbReference>
<proteinExistence type="predicted"/>
<keyword evidence="3 7" id="KW-0812">Transmembrane</keyword>
<feature type="transmembrane region" description="Helical" evidence="7">
    <location>
        <begin position="12"/>
        <end position="30"/>
    </location>
</feature>
<comment type="caution">
    <text evidence="8">The sequence shown here is derived from an EMBL/GenBank/DDBJ whole genome shotgun (WGS) entry which is preliminary data.</text>
</comment>
<gene>
    <name evidence="8" type="ORF">K490DRAFT_75969</name>
</gene>
<dbReference type="GO" id="GO:0012505">
    <property type="term" value="C:endomembrane system"/>
    <property type="evidence" value="ECO:0007669"/>
    <property type="project" value="UniProtKB-SubCell"/>
</dbReference>
<evidence type="ECO:0000256" key="7">
    <source>
        <dbReference type="SAM" id="Phobius"/>
    </source>
</evidence>
<evidence type="ECO:0000256" key="3">
    <source>
        <dbReference type="ARBA" id="ARBA00022692"/>
    </source>
</evidence>
<dbReference type="GO" id="GO:0015184">
    <property type="term" value="F:L-cystine transmembrane transporter activity"/>
    <property type="evidence" value="ECO:0007669"/>
    <property type="project" value="TreeGrafter"/>
</dbReference>
<evidence type="ECO:0000256" key="1">
    <source>
        <dbReference type="ARBA" id="ARBA00004127"/>
    </source>
</evidence>
<accession>A0A9P4LVQ7</accession>
<keyword evidence="9" id="KW-1185">Reference proteome</keyword>
<evidence type="ECO:0000256" key="4">
    <source>
        <dbReference type="ARBA" id="ARBA00022737"/>
    </source>
</evidence>
<feature type="transmembrane region" description="Helical" evidence="7">
    <location>
        <begin position="51"/>
        <end position="74"/>
    </location>
</feature>
<dbReference type="GO" id="GO:0005774">
    <property type="term" value="C:vacuolar membrane"/>
    <property type="evidence" value="ECO:0007669"/>
    <property type="project" value="TreeGrafter"/>
</dbReference>
<feature type="transmembrane region" description="Helical" evidence="7">
    <location>
        <begin position="131"/>
        <end position="151"/>
    </location>
</feature>